<sequence length="235" mass="23990">MSSPLRPIASTGVALLSAGMIAASPLVPPPTTSALVDFPVELTAGETTWMSVLDLAGTNLKEIFAASVSAVTGESQLVVEPLELLLALPLAPVQMVLGVSEAVGEIPDVFADILRSAIGSDPLEVLPNLAEAVINAPAGIINAVVNGTADYAGLLTWDATEDAINSSGLLADLVVGVPAMIGTLFSGSAAEFSLDSLGVLDPGLLDLPMNLLDGLPGFDWLSGIFSTLLELLMPF</sequence>
<dbReference type="RefSeq" id="WP_085305692.1">
    <property type="nucleotide sequence ID" value="NZ_AP022594.1"/>
</dbReference>
<accession>A0A7I7SI28</accession>
<reference evidence="1 2" key="1">
    <citation type="submission" date="2017-04" db="EMBL/GenBank/DDBJ databases">
        <title>The new phylogeny of genus Mycobacterium.</title>
        <authorList>
            <person name="Tortoli E."/>
            <person name="Trovato A."/>
            <person name="Cirillo D.M."/>
        </authorList>
    </citation>
    <scope>NUCLEOTIDE SEQUENCE [LARGE SCALE GENOMIC DNA]</scope>
    <source>
        <strain evidence="1 2">KCTC 19819</strain>
    </source>
</reference>
<dbReference type="AlphaFoldDB" id="A0A7I7SI28"/>
<proteinExistence type="predicted"/>
<dbReference type="Proteomes" id="UP000193577">
    <property type="component" value="Unassembled WGS sequence"/>
</dbReference>
<dbReference type="EMBL" id="NCXO01000071">
    <property type="protein sequence ID" value="OSC25218.1"/>
    <property type="molecule type" value="Genomic_DNA"/>
</dbReference>
<gene>
    <name evidence="1" type="ORF">B8W67_19095</name>
</gene>
<evidence type="ECO:0000313" key="2">
    <source>
        <dbReference type="Proteomes" id="UP000193577"/>
    </source>
</evidence>
<evidence type="ECO:0000313" key="1">
    <source>
        <dbReference type="EMBL" id="OSC25218.1"/>
    </source>
</evidence>
<keyword evidence="2" id="KW-1185">Reference proteome</keyword>
<protein>
    <submittedName>
        <fullName evidence="1">Uncharacterized protein</fullName>
    </submittedName>
</protein>
<organism evidence="1 2">
    <name type="scientific">Mycolicibacillus koreensis</name>
    <dbReference type="NCBI Taxonomy" id="1069220"/>
    <lineage>
        <taxon>Bacteria</taxon>
        <taxon>Bacillati</taxon>
        <taxon>Actinomycetota</taxon>
        <taxon>Actinomycetes</taxon>
        <taxon>Mycobacteriales</taxon>
        <taxon>Mycobacteriaceae</taxon>
        <taxon>Mycolicibacillus</taxon>
    </lineage>
</organism>
<comment type="caution">
    <text evidence="1">The sequence shown here is derived from an EMBL/GenBank/DDBJ whole genome shotgun (WGS) entry which is preliminary data.</text>
</comment>
<name>A0A7I7SI28_9MYCO</name>